<evidence type="ECO:0000256" key="1">
    <source>
        <dbReference type="SAM" id="MobiDB-lite"/>
    </source>
</evidence>
<proteinExistence type="predicted"/>
<accession>A0A0A9FE09</accession>
<dbReference type="AlphaFoldDB" id="A0A0A9FE09"/>
<evidence type="ECO:0000313" key="2">
    <source>
        <dbReference type="EMBL" id="JAE08366.1"/>
    </source>
</evidence>
<reference evidence="2" key="1">
    <citation type="submission" date="2014-09" db="EMBL/GenBank/DDBJ databases">
        <authorList>
            <person name="Magalhaes I.L.F."/>
            <person name="Oliveira U."/>
            <person name="Santos F.R."/>
            <person name="Vidigal T.H.D.A."/>
            <person name="Brescovit A.D."/>
            <person name="Santos A.J."/>
        </authorList>
    </citation>
    <scope>NUCLEOTIDE SEQUENCE</scope>
    <source>
        <tissue evidence="2">Shoot tissue taken approximately 20 cm above the soil surface</tissue>
    </source>
</reference>
<feature type="region of interest" description="Disordered" evidence="1">
    <location>
        <begin position="1"/>
        <end position="21"/>
    </location>
</feature>
<protein>
    <submittedName>
        <fullName evidence="2">Uncharacterized protein</fullName>
    </submittedName>
</protein>
<name>A0A0A9FE09_ARUDO</name>
<sequence>MPQNRWNGDASHGRCTSQEFGSIHPRSTISASEELCRSAAKEQAWHWYKDIHDSG</sequence>
<organism evidence="2">
    <name type="scientific">Arundo donax</name>
    <name type="common">Giant reed</name>
    <name type="synonym">Donax arundinaceus</name>
    <dbReference type="NCBI Taxonomy" id="35708"/>
    <lineage>
        <taxon>Eukaryota</taxon>
        <taxon>Viridiplantae</taxon>
        <taxon>Streptophyta</taxon>
        <taxon>Embryophyta</taxon>
        <taxon>Tracheophyta</taxon>
        <taxon>Spermatophyta</taxon>
        <taxon>Magnoliopsida</taxon>
        <taxon>Liliopsida</taxon>
        <taxon>Poales</taxon>
        <taxon>Poaceae</taxon>
        <taxon>PACMAD clade</taxon>
        <taxon>Arundinoideae</taxon>
        <taxon>Arundineae</taxon>
        <taxon>Arundo</taxon>
    </lineage>
</organism>
<dbReference type="EMBL" id="GBRH01189530">
    <property type="protein sequence ID" value="JAE08366.1"/>
    <property type="molecule type" value="Transcribed_RNA"/>
</dbReference>
<reference evidence="2" key="2">
    <citation type="journal article" date="2015" name="Data Brief">
        <title>Shoot transcriptome of the giant reed, Arundo donax.</title>
        <authorList>
            <person name="Barrero R.A."/>
            <person name="Guerrero F.D."/>
            <person name="Moolhuijzen P."/>
            <person name="Goolsby J.A."/>
            <person name="Tidwell J."/>
            <person name="Bellgard S.E."/>
            <person name="Bellgard M.I."/>
        </authorList>
    </citation>
    <scope>NUCLEOTIDE SEQUENCE</scope>
    <source>
        <tissue evidence="2">Shoot tissue taken approximately 20 cm above the soil surface</tissue>
    </source>
</reference>